<comment type="caution">
    <text evidence="9">The sequence shown here is derived from an EMBL/GenBank/DDBJ whole genome shotgun (WGS) entry which is preliminary data.</text>
</comment>
<name>A0ABS3K5T9_9HYPH</name>
<proteinExistence type="inferred from homology"/>
<evidence type="ECO:0000256" key="1">
    <source>
        <dbReference type="ARBA" id="ARBA00004651"/>
    </source>
</evidence>
<dbReference type="Pfam" id="PF00528">
    <property type="entry name" value="BPD_transp_1"/>
    <property type="match status" value="1"/>
</dbReference>
<comment type="subcellular location">
    <subcellularLocation>
        <location evidence="1 7">Cell membrane</location>
        <topology evidence="1 7">Multi-pass membrane protein</topology>
    </subcellularLocation>
</comment>
<keyword evidence="3" id="KW-1003">Cell membrane</keyword>
<dbReference type="RefSeq" id="WP_207490284.1">
    <property type="nucleotide sequence ID" value="NZ_JADIJS010000008.1"/>
</dbReference>
<dbReference type="EMBL" id="JADIJS010000008">
    <property type="protein sequence ID" value="MBO1042264.1"/>
    <property type="molecule type" value="Genomic_DNA"/>
</dbReference>
<evidence type="ECO:0000256" key="3">
    <source>
        <dbReference type="ARBA" id="ARBA00022475"/>
    </source>
</evidence>
<evidence type="ECO:0000313" key="10">
    <source>
        <dbReference type="Proteomes" id="UP000718278"/>
    </source>
</evidence>
<evidence type="ECO:0000313" key="9">
    <source>
        <dbReference type="EMBL" id="MBO1042264.1"/>
    </source>
</evidence>
<protein>
    <submittedName>
        <fullName evidence="9">Sugar ABC transporter permease</fullName>
    </submittedName>
</protein>
<dbReference type="PANTHER" id="PTHR30193:SF37">
    <property type="entry name" value="INNER MEMBRANE ABC TRANSPORTER PERMEASE PROTEIN YCJO"/>
    <property type="match status" value="1"/>
</dbReference>
<keyword evidence="4 7" id="KW-0812">Transmembrane</keyword>
<keyword evidence="6 7" id="KW-0472">Membrane</keyword>
<keyword evidence="10" id="KW-1185">Reference proteome</keyword>
<evidence type="ECO:0000256" key="4">
    <source>
        <dbReference type="ARBA" id="ARBA00022692"/>
    </source>
</evidence>
<keyword evidence="5 7" id="KW-1133">Transmembrane helix</keyword>
<evidence type="ECO:0000256" key="7">
    <source>
        <dbReference type="RuleBase" id="RU363032"/>
    </source>
</evidence>
<dbReference type="InterPro" id="IPR035906">
    <property type="entry name" value="MetI-like_sf"/>
</dbReference>
<feature type="transmembrane region" description="Helical" evidence="7">
    <location>
        <begin position="141"/>
        <end position="174"/>
    </location>
</feature>
<evidence type="ECO:0000256" key="5">
    <source>
        <dbReference type="ARBA" id="ARBA00022989"/>
    </source>
</evidence>
<feature type="domain" description="ABC transmembrane type-1" evidence="8">
    <location>
        <begin position="64"/>
        <end position="276"/>
    </location>
</feature>
<feature type="transmembrane region" description="Helical" evidence="7">
    <location>
        <begin position="101"/>
        <end position="121"/>
    </location>
</feature>
<dbReference type="CDD" id="cd06261">
    <property type="entry name" value="TM_PBP2"/>
    <property type="match status" value="1"/>
</dbReference>
<gene>
    <name evidence="9" type="ORF">IPV26_21590</name>
</gene>
<dbReference type="InterPro" id="IPR000515">
    <property type="entry name" value="MetI-like"/>
</dbReference>
<comment type="similarity">
    <text evidence="7">Belongs to the binding-protein-dependent transport system permease family.</text>
</comment>
<sequence length="287" mass="32266">MKERHSNTLFVVPFMLMFVSMLVIPLFWGMWLSLLKVDLFAPGQFVGFRNYERLFNDRVFLQALRNTVVFVVFSVPTLVVIGLGLALALNRPGRLSSVLRGTFFASSVLSVTIVTLIWRIVFIPNEGLMAMVFSKLGLEPIGFLSTSGWSLFSVGVATVWWCIGLPMMLFLAALQQIPRDIYEAAALDNTSHRRVLTHITLPQIMRTLILVTIIQIVMQFQLFGQALLMTNGGPSGSSRPIVMYIYETGFVRWEIGRAAAASEVLFMIILLAAMAQYFVTRRKEGRS</sequence>
<dbReference type="Gene3D" id="1.10.3720.10">
    <property type="entry name" value="MetI-like"/>
    <property type="match status" value="1"/>
</dbReference>
<keyword evidence="2 7" id="KW-0813">Transport</keyword>
<dbReference type="PANTHER" id="PTHR30193">
    <property type="entry name" value="ABC TRANSPORTER PERMEASE PROTEIN"/>
    <property type="match status" value="1"/>
</dbReference>
<reference evidence="9 10" key="1">
    <citation type="submission" date="2020-10" db="EMBL/GenBank/DDBJ databases">
        <title>Genomic characterization of underground lake bacteria from Wind Cave National Park: Insight into the archetypical LuxI/LuxR and identification of LuxR solos.</title>
        <authorList>
            <person name="Wengert P.C."/>
            <person name="Savka M.A."/>
        </authorList>
    </citation>
    <scope>NUCLEOTIDE SEQUENCE [LARGE SCALE GENOMIC DNA]</scope>
    <source>
        <strain evidence="9 10">SD316</strain>
    </source>
</reference>
<evidence type="ECO:0000256" key="6">
    <source>
        <dbReference type="ARBA" id="ARBA00023136"/>
    </source>
</evidence>
<feature type="transmembrane region" description="Helical" evidence="7">
    <location>
        <begin position="9"/>
        <end position="31"/>
    </location>
</feature>
<dbReference type="PROSITE" id="PS50928">
    <property type="entry name" value="ABC_TM1"/>
    <property type="match status" value="1"/>
</dbReference>
<organism evidence="9 10">
    <name type="scientific">Brucella pituitosa</name>
    <dbReference type="NCBI Taxonomy" id="571256"/>
    <lineage>
        <taxon>Bacteria</taxon>
        <taxon>Pseudomonadati</taxon>
        <taxon>Pseudomonadota</taxon>
        <taxon>Alphaproteobacteria</taxon>
        <taxon>Hyphomicrobiales</taxon>
        <taxon>Brucellaceae</taxon>
        <taxon>Brucella/Ochrobactrum group</taxon>
        <taxon>Brucella</taxon>
    </lineage>
</organism>
<feature type="transmembrane region" description="Helical" evidence="7">
    <location>
        <begin position="258"/>
        <end position="279"/>
    </location>
</feature>
<evidence type="ECO:0000259" key="8">
    <source>
        <dbReference type="PROSITE" id="PS50928"/>
    </source>
</evidence>
<feature type="transmembrane region" description="Helical" evidence="7">
    <location>
        <begin position="68"/>
        <end position="89"/>
    </location>
</feature>
<accession>A0ABS3K5T9</accession>
<dbReference type="SUPFAM" id="SSF161098">
    <property type="entry name" value="MetI-like"/>
    <property type="match status" value="1"/>
</dbReference>
<dbReference type="InterPro" id="IPR051393">
    <property type="entry name" value="ABC_transporter_permease"/>
</dbReference>
<dbReference type="Proteomes" id="UP000718278">
    <property type="component" value="Unassembled WGS sequence"/>
</dbReference>
<evidence type="ECO:0000256" key="2">
    <source>
        <dbReference type="ARBA" id="ARBA00022448"/>
    </source>
</evidence>